<gene>
    <name evidence="7" type="ORF">ISF6_3640</name>
</gene>
<dbReference type="Pfam" id="PF16189">
    <property type="entry name" value="Creatinase_N_2"/>
    <property type="match status" value="1"/>
</dbReference>
<name>A0A0K8P665_PISS1</name>
<reference evidence="7 8" key="2">
    <citation type="journal article" date="2016" name="Science">
        <title>A bacterium that degrades and assimilates poly(ethylene terephthalate).</title>
        <authorList>
            <person name="Yoshida S."/>
            <person name="Hiraga K."/>
            <person name="Takehana T."/>
            <person name="Taniguchi I."/>
            <person name="Yamaji H."/>
            <person name="Maeda Y."/>
            <person name="Toyohara K."/>
            <person name="Miyamoto K."/>
            <person name="Kimura Y."/>
            <person name="Oda K."/>
        </authorList>
    </citation>
    <scope>NUCLEOTIDE SEQUENCE [LARGE SCALE GENOMIC DNA]</scope>
    <source>
        <strain evidence="8">NBRC 110686 / TISTR 2288 / 201-F6</strain>
    </source>
</reference>
<keyword evidence="8" id="KW-1185">Reference proteome</keyword>
<feature type="domain" description="Peptidase M24 C-terminal" evidence="6">
    <location>
        <begin position="551"/>
        <end position="610"/>
    </location>
</feature>
<sequence length="610" mass="65626">MDTRTSPYRLRIERIRDALQADGLDAVVVPSSDPHLSEYLPERWQGRAWASGFTGSMGTLVVTRAGAAVFADSRYWTQAEAELAGTGTELVRIPTGNATAHLDWLAERVPAGGTVGVDGQVLGLAAAAALRARLQAAGIALRTDVDVIAHAWPERPGLPQAPVYEHRAPHAVTPRAAKLARVREAMARHGATHHLVSTVDDIAWLFNLRGADVSYNPVFLAHALLGPAGTQLFVAPGKVDAALQAALAADGVQLADYAAAPAALAALPADARVLIDPRRVTLGMREALPPGVAVVEALNPSTLAKSRKEAAEAAHVREAMAEDGAAMCAFYAWFEQALADPAWRGRLTELTIDEQLSAARARRPGYQGPSFATIAGYAGNGAMPHYRATPESHAVIEVPDGEGTLLLIDSGGQYLGGTTDITRVWPIGRVGDAQRRDYTRVLQGTIALSRTRFPRGTLSPMLDAIARAPLWQAGLDYGHGTGHGVGYFLAVHEGPQSISRALPEPAMAMEPGMITSIEPGVYRPGRWGVRIENLVLTVPVDTPEGGQFGDFLGFETLTLCPIDTRCIDLALLRDDERRWLNDYHAQVRERLQPRVDGDARRWLLERTEPI</sequence>
<dbReference type="InterPro" id="IPR029149">
    <property type="entry name" value="Creatin/AminoP/Spt16_N"/>
</dbReference>
<proteinExistence type="inferred from homology"/>
<dbReference type="Pfam" id="PF00557">
    <property type="entry name" value="Peptidase_M24"/>
    <property type="match status" value="1"/>
</dbReference>
<dbReference type="InterPro" id="IPR032416">
    <property type="entry name" value="Peptidase_M24_C"/>
</dbReference>
<dbReference type="AlphaFoldDB" id="A0A0K8P665"/>
<keyword evidence="2" id="KW-0479">Metal-binding</keyword>
<dbReference type="GO" id="GO:0046872">
    <property type="term" value="F:metal ion binding"/>
    <property type="evidence" value="ECO:0007669"/>
    <property type="project" value="UniProtKB-KW"/>
</dbReference>
<evidence type="ECO:0000259" key="4">
    <source>
        <dbReference type="Pfam" id="PF00557"/>
    </source>
</evidence>
<protein>
    <submittedName>
        <fullName evidence="7">Xaa-Pro aminopeptidase</fullName>
        <ecNumber evidence="7">3.4.11.9</ecNumber>
    </submittedName>
</protein>
<dbReference type="SUPFAM" id="SSF53092">
    <property type="entry name" value="Creatinase/prolidase N-terminal domain"/>
    <property type="match status" value="1"/>
</dbReference>
<dbReference type="PANTHER" id="PTHR43763">
    <property type="entry name" value="XAA-PRO AMINOPEPTIDASE 1"/>
    <property type="match status" value="1"/>
</dbReference>
<reference evidence="8" key="1">
    <citation type="submission" date="2015-07" db="EMBL/GenBank/DDBJ databases">
        <title>Discovery of a poly(ethylene terephthalate assimilation.</title>
        <authorList>
            <person name="Yoshida S."/>
            <person name="Hiraga K."/>
            <person name="Takehana T."/>
            <person name="Taniguchi I."/>
            <person name="Yamaji H."/>
            <person name="Maeda Y."/>
            <person name="Toyohara K."/>
            <person name="Miyamoto K."/>
            <person name="Kimura Y."/>
            <person name="Oda K."/>
        </authorList>
    </citation>
    <scope>NUCLEOTIDE SEQUENCE [LARGE SCALE GENOMIC DNA]</scope>
    <source>
        <strain evidence="8">NBRC 110686 / TISTR 2288 / 201-F6</strain>
    </source>
</reference>
<dbReference type="InterPro" id="IPR050422">
    <property type="entry name" value="X-Pro_aminopeptidase_P"/>
</dbReference>
<keyword evidence="7" id="KW-0031">Aminopeptidase</keyword>
<dbReference type="InterPro" id="IPR033740">
    <property type="entry name" value="Pept_M24B"/>
</dbReference>
<dbReference type="EC" id="3.4.11.9" evidence="7"/>
<dbReference type="EMBL" id="BBYR01000054">
    <property type="protein sequence ID" value="GAP37695.1"/>
    <property type="molecule type" value="Genomic_DNA"/>
</dbReference>
<evidence type="ECO:0000256" key="3">
    <source>
        <dbReference type="ARBA" id="ARBA00022801"/>
    </source>
</evidence>
<evidence type="ECO:0000259" key="6">
    <source>
        <dbReference type="Pfam" id="PF16188"/>
    </source>
</evidence>
<dbReference type="InterPro" id="IPR000994">
    <property type="entry name" value="Pept_M24"/>
</dbReference>
<dbReference type="Proteomes" id="UP000037660">
    <property type="component" value="Unassembled WGS sequence"/>
</dbReference>
<keyword evidence="7" id="KW-0645">Protease</keyword>
<dbReference type="PANTHER" id="PTHR43763:SF6">
    <property type="entry name" value="XAA-PRO AMINOPEPTIDASE 1"/>
    <property type="match status" value="1"/>
</dbReference>
<dbReference type="InterPro" id="IPR000587">
    <property type="entry name" value="Creatinase_N"/>
</dbReference>
<dbReference type="GO" id="GO:0005737">
    <property type="term" value="C:cytoplasm"/>
    <property type="evidence" value="ECO:0007669"/>
    <property type="project" value="UniProtKB-ARBA"/>
</dbReference>
<feature type="domain" description="Peptidase M24" evidence="4">
    <location>
        <begin position="315"/>
        <end position="536"/>
    </location>
</feature>
<dbReference type="Gene3D" id="3.40.350.10">
    <property type="entry name" value="Creatinase/prolidase N-terminal domain"/>
    <property type="match status" value="2"/>
</dbReference>
<feature type="domain" description="Creatinase N-terminal" evidence="5">
    <location>
        <begin position="11"/>
        <end position="136"/>
    </location>
</feature>
<dbReference type="Gene3D" id="3.90.230.10">
    <property type="entry name" value="Creatinase/methionine aminopeptidase superfamily"/>
    <property type="match status" value="1"/>
</dbReference>
<dbReference type="STRING" id="1547922.ISF6_3640"/>
<evidence type="ECO:0000259" key="5">
    <source>
        <dbReference type="Pfam" id="PF01321"/>
    </source>
</evidence>
<comment type="similarity">
    <text evidence="1">Belongs to the peptidase M24B family.</text>
</comment>
<dbReference type="InterPro" id="IPR036005">
    <property type="entry name" value="Creatinase/aminopeptidase-like"/>
</dbReference>
<evidence type="ECO:0000256" key="1">
    <source>
        <dbReference type="ARBA" id="ARBA00008766"/>
    </source>
</evidence>
<organism evidence="7 8">
    <name type="scientific">Piscinibacter sakaiensis</name>
    <name type="common">Ideonella sakaiensis</name>
    <dbReference type="NCBI Taxonomy" id="1547922"/>
    <lineage>
        <taxon>Bacteria</taxon>
        <taxon>Pseudomonadati</taxon>
        <taxon>Pseudomonadota</taxon>
        <taxon>Betaproteobacteria</taxon>
        <taxon>Burkholderiales</taxon>
        <taxon>Sphaerotilaceae</taxon>
        <taxon>Piscinibacter</taxon>
    </lineage>
</organism>
<dbReference type="OrthoDB" id="9806388at2"/>
<dbReference type="Pfam" id="PF01321">
    <property type="entry name" value="Creatinase_N"/>
    <property type="match status" value="1"/>
</dbReference>
<evidence type="ECO:0000256" key="2">
    <source>
        <dbReference type="ARBA" id="ARBA00022723"/>
    </source>
</evidence>
<comment type="caution">
    <text evidence="7">The sequence shown here is derived from an EMBL/GenBank/DDBJ whole genome shotgun (WGS) entry which is preliminary data.</text>
</comment>
<dbReference type="RefSeq" id="WP_054021611.1">
    <property type="nucleotide sequence ID" value="NZ_BBYR01000054.1"/>
</dbReference>
<evidence type="ECO:0000313" key="8">
    <source>
        <dbReference type="Proteomes" id="UP000037660"/>
    </source>
</evidence>
<dbReference type="Pfam" id="PF16188">
    <property type="entry name" value="Peptidase_M24_C"/>
    <property type="match status" value="1"/>
</dbReference>
<keyword evidence="3 7" id="KW-0378">Hydrolase</keyword>
<evidence type="ECO:0000313" key="7">
    <source>
        <dbReference type="EMBL" id="GAP37695.1"/>
    </source>
</evidence>
<dbReference type="GO" id="GO:0070006">
    <property type="term" value="F:metalloaminopeptidase activity"/>
    <property type="evidence" value="ECO:0007669"/>
    <property type="project" value="InterPro"/>
</dbReference>
<dbReference type="CDD" id="cd01085">
    <property type="entry name" value="APP"/>
    <property type="match status" value="1"/>
</dbReference>
<dbReference type="SUPFAM" id="SSF55920">
    <property type="entry name" value="Creatinase/aminopeptidase"/>
    <property type="match status" value="1"/>
</dbReference>
<dbReference type="FunFam" id="3.90.230.10:FF:000009">
    <property type="entry name" value="xaa-Pro aminopeptidase 2"/>
    <property type="match status" value="1"/>
</dbReference>
<accession>A0A0K8P665</accession>